<dbReference type="PANTHER" id="PTHR21727:SF0">
    <property type="entry name" value="MRNA (2'-O-METHYLADENOSINE-N(6)-)-METHYLTRANSFERASE"/>
    <property type="match status" value="1"/>
</dbReference>
<evidence type="ECO:0000313" key="3">
    <source>
        <dbReference type="EMBL" id="ACO68963.1"/>
    </source>
</evidence>
<protein>
    <recommendedName>
        <fullName evidence="2">PCIF1 WW domain-containing protein</fullName>
    </recommendedName>
</protein>
<dbReference type="RefSeq" id="XP_002507705.1">
    <property type="nucleotide sequence ID" value="XM_002507659.1"/>
</dbReference>
<evidence type="ECO:0000313" key="4">
    <source>
        <dbReference type="Proteomes" id="UP000002009"/>
    </source>
</evidence>
<feature type="compositionally biased region" description="Polar residues" evidence="1">
    <location>
        <begin position="15"/>
        <end position="27"/>
    </location>
</feature>
<dbReference type="GO" id="GO:0099122">
    <property type="term" value="F:RNA polymerase II C-terminal domain binding"/>
    <property type="evidence" value="ECO:0007669"/>
    <property type="project" value="InterPro"/>
</dbReference>
<dbReference type="InterPro" id="IPR022035">
    <property type="entry name" value="PCIF1_WW"/>
</dbReference>
<dbReference type="InterPro" id="IPR039881">
    <property type="entry name" value="PCIF1-like"/>
</dbReference>
<dbReference type="Proteomes" id="UP000002009">
    <property type="component" value="Chromosome 1"/>
</dbReference>
<dbReference type="OrthoDB" id="567664at2759"/>
<sequence>MAEVSTATDRHGDDISTSAIESTSRTVHSGRSLDDSVLSLKSKRTFQLISKKNSQRTKAWLKVTPTVEGARLEAVSLLCFRFEQATGKYFGPCWANKFEEFLLCHDQSDDPLLPNDKDATSFLRSRLLAARVPKHIIDKTVLTLLTCLRHARNRILTEAGPSKSAEKRQQVTVSFFENSMHEPRVRMCLGGARVEIRAEYYEKLRHLFAMRSESSPPLSSDDISVFQSATFSMLCRYTAAQGGMHRMSGGHHTALHAAVFDVLQHGLDVEAECFASPLNCHFHEYCSLFPDTDTTFGSRGSFFSFFPAEGSFECNPPFEEGIVLRCAEHVLLLLSRAEELKTALSFAVITPYWPGRLAWETVASSQYTSHVERIRRNEHSFLDGAQHTKRKRYRFASSDTTVCFLQSSVGKKRFAVTANLLRSLKVAFMPPS</sequence>
<dbReference type="InParanoid" id="C1FEH8"/>
<reference evidence="3 4" key="1">
    <citation type="journal article" date="2009" name="Science">
        <title>Green evolution and dynamic adaptations revealed by genomes of the marine picoeukaryotes Micromonas.</title>
        <authorList>
            <person name="Worden A.Z."/>
            <person name="Lee J.H."/>
            <person name="Mock T."/>
            <person name="Rouze P."/>
            <person name="Simmons M.P."/>
            <person name="Aerts A.L."/>
            <person name="Allen A.E."/>
            <person name="Cuvelier M.L."/>
            <person name="Derelle E."/>
            <person name="Everett M.V."/>
            <person name="Foulon E."/>
            <person name="Grimwood J."/>
            <person name="Gundlach H."/>
            <person name="Henrissat B."/>
            <person name="Napoli C."/>
            <person name="McDonald S.M."/>
            <person name="Parker M.S."/>
            <person name="Rombauts S."/>
            <person name="Salamov A."/>
            <person name="Von Dassow P."/>
            <person name="Badger J.H."/>
            <person name="Coutinho P.M."/>
            <person name="Demir E."/>
            <person name="Dubchak I."/>
            <person name="Gentemann C."/>
            <person name="Eikrem W."/>
            <person name="Gready J.E."/>
            <person name="John U."/>
            <person name="Lanier W."/>
            <person name="Lindquist E.A."/>
            <person name="Lucas S."/>
            <person name="Mayer K.F."/>
            <person name="Moreau H."/>
            <person name="Not F."/>
            <person name="Otillar R."/>
            <person name="Panaud O."/>
            <person name="Pangilinan J."/>
            <person name="Paulsen I."/>
            <person name="Piegu B."/>
            <person name="Poliakov A."/>
            <person name="Robbens S."/>
            <person name="Schmutz J."/>
            <person name="Toulza E."/>
            <person name="Wyss T."/>
            <person name="Zelensky A."/>
            <person name="Zhou K."/>
            <person name="Armbrust E.V."/>
            <person name="Bhattacharya D."/>
            <person name="Goodenough U.W."/>
            <person name="Van de Peer Y."/>
            <person name="Grigoriev I.V."/>
        </authorList>
    </citation>
    <scope>NUCLEOTIDE SEQUENCE [LARGE SCALE GENOMIC DNA]</scope>
    <source>
        <strain evidence="4">RCC299 / NOUM17</strain>
    </source>
</reference>
<dbReference type="KEGG" id="mis:MICPUN_55447"/>
<organism evidence="3 4">
    <name type="scientific">Micromonas commoda (strain RCC299 / NOUM17 / CCMP2709)</name>
    <name type="common">Picoplanktonic green alga</name>
    <dbReference type="NCBI Taxonomy" id="296587"/>
    <lineage>
        <taxon>Eukaryota</taxon>
        <taxon>Viridiplantae</taxon>
        <taxon>Chlorophyta</taxon>
        <taxon>Mamiellophyceae</taxon>
        <taxon>Mamiellales</taxon>
        <taxon>Mamiellaceae</taxon>
        <taxon>Micromonas</taxon>
    </lineage>
</organism>
<feature type="domain" description="PCIF1 WW" evidence="2">
    <location>
        <begin position="203"/>
        <end position="384"/>
    </location>
</feature>
<dbReference type="GeneID" id="8250624"/>
<dbReference type="Pfam" id="PF12237">
    <property type="entry name" value="PCIF1_WW"/>
    <property type="match status" value="1"/>
</dbReference>
<dbReference type="GO" id="GO:0016422">
    <property type="term" value="F:mRNA (2'-O-methyladenosine-N6-)-methyltransferase activity"/>
    <property type="evidence" value="ECO:0007669"/>
    <property type="project" value="InterPro"/>
</dbReference>
<dbReference type="eggNOG" id="ENOG502QVT7">
    <property type="taxonomic scope" value="Eukaryota"/>
</dbReference>
<evidence type="ECO:0000256" key="1">
    <source>
        <dbReference type="SAM" id="MobiDB-lite"/>
    </source>
</evidence>
<evidence type="ECO:0000259" key="2">
    <source>
        <dbReference type="Pfam" id="PF12237"/>
    </source>
</evidence>
<dbReference type="OMA" id="HAECCAS"/>
<name>C1FEH8_MICCC</name>
<proteinExistence type="predicted"/>
<accession>C1FEH8</accession>
<keyword evidence="4" id="KW-1185">Reference proteome</keyword>
<feature type="region of interest" description="Disordered" evidence="1">
    <location>
        <begin position="1"/>
        <end position="27"/>
    </location>
</feature>
<gene>
    <name evidence="3" type="ORF">MICPUN_55447</name>
</gene>
<dbReference type="PANTHER" id="PTHR21727">
    <property type="entry name" value="PHOSPHORYLATED CTD INTERACTING FACTOR 1"/>
    <property type="match status" value="1"/>
</dbReference>
<dbReference type="AlphaFoldDB" id="C1FEH8"/>
<dbReference type="EMBL" id="CP001574">
    <property type="protein sequence ID" value="ACO68963.1"/>
    <property type="molecule type" value="Genomic_DNA"/>
</dbReference>